<dbReference type="Pfam" id="PF00903">
    <property type="entry name" value="Glyoxalase"/>
    <property type="match status" value="1"/>
</dbReference>
<proteinExistence type="predicted"/>
<dbReference type="InterPro" id="IPR004360">
    <property type="entry name" value="Glyas_Fos-R_dOase_dom"/>
</dbReference>
<dbReference type="AlphaFoldDB" id="A0A7M2WT88"/>
<protein>
    <submittedName>
        <fullName evidence="2">VOC family protein</fullName>
    </submittedName>
</protein>
<dbReference type="Proteomes" id="UP000593765">
    <property type="component" value="Chromosome"/>
</dbReference>
<name>A0A7M2WT88_9BACT</name>
<keyword evidence="3" id="KW-1185">Reference proteome</keyword>
<dbReference type="RefSeq" id="WP_206291729.1">
    <property type="nucleotide sequence ID" value="NZ_CP063458.1"/>
</dbReference>
<dbReference type="KEGG" id="hbs:IPV69_21225"/>
<dbReference type="InterPro" id="IPR052164">
    <property type="entry name" value="Anthracycline_SecMetBiosynth"/>
</dbReference>
<dbReference type="SUPFAM" id="SSF54593">
    <property type="entry name" value="Glyoxalase/Bleomycin resistance protein/Dihydroxybiphenyl dioxygenase"/>
    <property type="match status" value="1"/>
</dbReference>
<sequence>MSANPVRWFEIYVQDMHRAKAFYEAVFLVKLEQLTSPDLEMWAFPMHMEKAGASGALVKMEGCPSGGNSTIIYFGSDDCAVEAARIPAAGGRIFKDKMSIGPYGFIVLAFDPDGNMFGIHSMK</sequence>
<dbReference type="PANTHER" id="PTHR33993">
    <property type="entry name" value="GLYOXALASE-RELATED"/>
    <property type="match status" value="1"/>
</dbReference>
<organism evidence="2 3">
    <name type="scientific">Humisphaera borealis</name>
    <dbReference type="NCBI Taxonomy" id="2807512"/>
    <lineage>
        <taxon>Bacteria</taxon>
        <taxon>Pseudomonadati</taxon>
        <taxon>Planctomycetota</taxon>
        <taxon>Phycisphaerae</taxon>
        <taxon>Tepidisphaerales</taxon>
        <taxon>Tepidisphaeraceae</taxon>
        <taxon>Humisphaera</taxon>
    </lineage>
</organism>
<gene>
    <name evidence="2" type="ORF">IPV69_21225</name>
</gene>
<dbReference type="PANTHER" id="PTHR33993:SF2">
    <property type="entry name" value="VOC DOMAIN-CONTAINING PROTEIN"/>
    <property type="match status" value="1"/>
</dbReference>
<dbReference type="Gene3D" id="3.10.180.10">
    <property type="entry name" value="2,3-Dihydroxybiphenyl 1,2-Dioxygenase, domain 1"/>
    <property type="match status" value="1"/>
</dbReference>
<dbReference type="InterPro" id="IPR029068">
    <property type="entry name" value="Glyas_Bleomycin-R_OHBP_Dase"/>
</dbReference>
<reference evidence="2 3" key="1">
    <citation type="submission" date="2020-10" db="EMBL/GenBank/DDBJ databases">
        <title>Wide distribution of Phycisphaera-like planctomycetes from WD2101 soil group in peatlands and genome analysis of the first cultivated representative.</title>
        <authorList>
            <person name="Dedysh S.N."/>
            <person name="Beletsky A.V."/>
            <person name="Ivanova A."/>
            <person name="Kulichevskaya I.S."/>
            <person name="Suzina N.E."/>
            <person name="Philippov D.A."/>
            <person name="Rakitin A.L."/>
            <person name="Mardanov A.V."/>
            <person name="Ravin N.V."/>
        </authorList>
    </citation>
    <scope>NUCLEOTIDE SEQUENCE [LARGE SCALE GENOMIC DNA]</scope>
    <source>
        <strain evidence="2 3">M1803</strain>
    </source>
</reference>
<evidence type="ECO:0000313" key="2">
    <source>
        <dbReference type="EMBL" id="QOV88727.1"/>
    </source>
</evidence>
<feature type="domain" description="Glyoxalase/fosfomycin resistance/dioxygenase" evidence="1">
    <location>
        <begin position="8"/>
        <end position="117"/>
    </location>
</feature>
<evidence type="ECO:0000313" key="3">
    <source>
        <dbReference type="Proteomes" id="UP000593765"/>
    </source>
</evidence>
<dbReference type="EMBL" id="CP063458">
    <property type="protein sequence ID" value="QOV88727.1"/>
    <property type="molecule type" value="Genomic_DNA"/>
</dbReference>
<accession>A0A7M2WT88</accession>
<dbReference type="CDD" id="cd07247">
    <property type="entry name" value="SgaA_N_like"/>
    <property type="match status" value="1"/>
</dbReference>
<evidence type="ECO:0000259" key="1">
    <source>
        <dbReference type="Pfam" id="PF00903"/>
    </source>
</evidence>